<dbReference type="InterPro" id="IPR029069">
    <property type="entry name" value="HotDog_dom_sf"/>
</dbReference>
<evidence type="ECO:0008006" key="12">
    <source>
        <dbReference type="Google" id="ProtNLM"/>
    </source>
</evidence>
<reference evidence="10" key="1">
    <citation type="journal article" date="2024" name="Int. J. Syst. Evol. Microbiol.">
        <title>Turicibacter faecis sp. nov., isolated from faeces of heart failure mouse model.</title>
        <authorList>
            <person name="Imamura Y."/>
            <person name="Motooka D."/>
            <person name="Nakajima Y."/>
            <person name="Ito S."/>
            <person name="Kitakaze M."/>
            <person name="Iida T."/>
            <person name="Nakamura S."/>
        </authorList>
    </citation>
    <scope>NUCLEOTIDE SEQUENCE</scope>
    <source>
        <strain evidence="10">TC023</strain>
    </source>
</reference>
<evidence type="ECO:0000256" key="3">
    <source>
        <dbReference type="ARBA" id="ARBA00022801"/>
    </source>
</evidence>
<dbReference type="InterPro" id="IPR045023">
    <property type="entry name" value="FATA/B"/>
</dbReference>
<feature type="domain" description="Acyl-ACP thioesterase-like C-terminal" evidence="9">
    <location>
        <begin position="151"/>
        <end position="206"/>
    </location>
</feature>
<dbReference type="EMBL" id="AP028127">
    <property type="protein sequence ID" value="BEH90416.1"/>
    <property type="molecule type" value="Genomic_DNA"/>
</dbReference>
<keyword evidence="3" id="KW-0378">Hydrolase</keyword>
<sequence length="234" mass="26852">MYKMNGRVRFSEVGEDGRLTLPHLINYFQDCSTFHLEDIGLGTDYFVQQNLAFYILSWQIEINRLPYLGEEIKVGTLIYGCKGMFGYRNYIMYDVAGNILAYANLCGCFIDASTGKFVKLSEDEVEKYPIEEKIEMNYLPRKIKVPSSNQVLEPIRVRRHQIDVNAHVNNSQYVAMALDCLEGTETLTQIRVEYKRAAKLGDVIIPTVTKEGQSYYVTLCDDQMQPYTVITFGV</sequence>
<gene>
    <name evidence="10" type="ORF">T23_05180</name>
</gene>
<evidence type="ECO:0000256" key="6">
    <source>
        <dbReference type="ARBA" id="ARBA00023098"/>
    </source>
</evidence>
<evidence type="ECO:0000313" key="10">
    <source>
        <dbReference type="EMBL" id="BEH90416.1"/>
    </source>
</evidence>
<dbReference type="Proteomes" id="UP001432099">
    <property type="component" value="Chromosome"/>
</dbReference>
<evidence type="ECO:0000256" key="2">
    <source>
        <dbReference type="ARBA" id="ARBA00022516"/>
    </source>
</evidence>
<dbReference type="InterPro" id="IPR049427">
    <property type="entry name" value="Acyl-ACP_TE_C"/>
</dbReference>
<feature type="domain" description="Acyl-ACP thioesterase N-terminal hotdog" evidence="8">
    <location>
        <begin position="2"/>
        <end position="128"/>
    </location>
</feature>
<keyword evidence="4" id="KW-0276">Fatty acid metabolism</keyword>
<keyword evidence="2" id="KW-0444">Lipid biosynthesis</keyword>
<dbReference type="InterPro" id="IPR002864">
    <property type="entry name" value="Acyl-ACP_thioesterase_NHD"/>
</dbReference>
<evidence type="ECO:0000256" key="5">
    <source>
        <dbReference type="ARBA" id="ARBA00022946"/>
    </source>
</evidence>
<dbReference type="Gene3D" id="3.10.129.10">
    <property type="entry name" value="Hotdog Thioesterase"/>
    <property type="match status" value="1"/>
</dbReference>
<evidence type="ECO:0000256" key="7">
    <source>
        <dbReference type="ARBA" id="ARBA00023160"/>
    </source>
</evidence>
<evidence type="ECO:0000256" key="1">
    <source>
        <dbReference type="ARBA" id="ARBA00006500"/>
    </source>
</evidence>
<dbReference type="PANTHER" id="PTHR31727:SF6">
    <property type="entry name" value="OLEOYL-ACYL CARRIER PROTEIN THIOESTERASE 1, CHLOROPLASTIC"/>
    <property type="match status" value="1"/>
</dbReference>
<protein>
    <recommendedName>
        <fullName evidence="12">Acyl-ACP thioesterase</fullName>
    </recommendedName>
</protein>
<name>A0ABN6ZGB6_9FIRM</name>
<keyword evidence="7" id="KW-0275">Fatty acid biosynthesis</keyword>
<accession>A0ABN6ZGB6</accession>
<dbReference type="PANTHER" id="PTHR31727">
    <property type="entry name" value="OLEOYL-ACYL CARRIER PROTEIN THIOESTERASE 1, CHLOROPLASTIC"/>
    <property type="match status" value="1"/>
</dbReference>
<keyword evidence="5" id="KW-0809">Transit peptide</keyword>
<evidence type="ECO:0000313" key="11">
    <source>
        <dbReference type="Proteomes" id="UP001432099"/>
    </source>
</evidence>
<proteinExistence type="inferred from homology"/>
<keyword evidence="11" id="KW-1185">Reference proteome</keyword>
<evidence type="ECO:0000259" key="8">
    <source>
        <dbReference type="Pfam" id="PF01643"/>
    </source>
</evidence>
<dbReference type="Pfam" id="PF01643">
    <property type="entry name" value="Acyl-ACP_TE"/>
    <property type="match status" value="1"/>
</dbReference>
<dbReference type="SUPFAM" id="SSF54637">
    <property type="entry name" value="Thioesterase/thiol ester dehydrase-isomerase"/>
    <property type="match status" value="2"/>
</dbReference>
<evidence type="ECO:0000256" key="4">
    <source>
        <dbReference type="ARBA" id="ARBA00022832"/>
    </source>
</evidence>
<dbReference type="Pfam" id="PF20791">
    <property type="entry name" value="Acyl-ACP_TE_C"/>
    <property type="match status" value="1"/>
</dbReference>
<organism evidence="10 11">
    <name type="scientific">Turicibacter faecis</name>
    <dbReference type="NCBI Taxonomy" id="2963365"/>
    <lineage>
        <taxon>Bacteria</taxon>
        <taxon>Bacillati</taxon>
        <taxon>Bacillota</taxon>
        <taxon>Erysipelotrichia</taxon>
        <taxon>Erysipelotrichales</taxon>
        <taxon>Turicibacteraceae</taxon>
        <taxon>Turicibacter</taxon>
    </lineage>
</organism>
<keyword evidence="6" id="KW-0443">Lipid metabolism</keyword>
<dbReference type="CDD" id="cd00586">
    <property type="entry name" value="4HBT"/>
    <property type="match status" value="1"/>
</dbReference>
<evidence type="ECO:0000259" key="9">
    <source>
        <dbReference type="Pfam" id="PF20791"/>
    </source>
</evidence>
<comment type="similarity">
    <text evidence="1">Belongs to the acyl-ACP thioesterase family.</text>
</comment>